<comment type="function">
    <text evidence="8">Acts in the modification of cell walls via demethylesterification of cell wall pectin.</text>
</comment>
<keyword evidence="5 8" id="KW-0063">Aspartyl esterase</keyword>
<comment type="pathway">
    <text evidence="2 8">Glycan metabolism; pectin degradation; 2-dehydro-3-deoxy-D-gluconate from pectin: step 1/5.</text>
</comment>
<gene>
    <name evidence="11" type="ORF">M8C21_017276</name>
</gene>
<keyword evidence="12" id="KW-1185">Reference proteome</keyword>
<dbReference type="InterPro" id="IPR000070">
    <property type="entry name" value="Pectinesterase_cat"/>
</dbReference>
<proteinExistence type="predicted"/>
<dbReference type="AlphaFoldDB" id="A0AAD5BLE4"/>
<comment type="caution">
    <text evidence="11">The sequence shown here is derived from an EMBL/GenBank/DDBJ whole genome shotgun (WGS) entry which is preliminary data.</text>
</comment>
<dbReference type="GO" id="GO:0042545">
    <property type="term" value="P:cell wall modification"/>
    <property type="evidence" value="ECO:0007669"/>
    <property type="project" value="UniProtKB-UniRule"/>
</dbReference>
<evidence type="ECO:0000256" key="9">
    <source>
        <dbReference type="SAM" id="Phobius"/>
    </source>
</evidence>
<dbReference type="InterPro" id="IPR011050">
    <property type="entry name" value="Pectin_lyase_fold/virulence"/>
</dbReference>
<dbReference type="InterPro" id="IPR012334">
    <property type="entry name" value="Pectin_lyas_fold"/>
</dbReference>
<dbReference type="EMBL" id="JAMZMK010012222">
    <property type="protein sequence ID" value="KAI7724433.1"/>
    <property type="molecule type" value="Genomic_DNA"/>
</dbReference>
<keyword evidence="8" id="KW-0964">Secreted</keyword>
<protein>
    <recommendedName>
        <fullName evidence="8">Pectinesterase</fullName>
        <ecNumber evidence="8">3.1.1.11</ecNumber>
    </recommendedName>
</protein>
<dbReference type="GO" id="GO:0045490">
    <property type="term" value="P:pectin catabolic process"/>
    <property type="evidence" value="ECO:0007669"/>
    <property type="project" value="UniProtKB-UniRule"/>
</dbReference>
<reference evidence="11" key="1">
    <citation type="submission" date="2022-06" db="EMBL/GenBank/DDBJ databases">
        <title>Uncovering the hologenomic basis of an extraordinary plant invasion.</title>
        <authorList>
            <person name="Bieker V.C."/>
            <person name="Martin M.D."/>
            <person name="Gilbert T."/>
            <person name="Hodgins K."/>
            <person name="Battlay P."/>
            <person name="Petersen B."/>
            <person name="Wilson J."/>
        </authorList>
    </citation>
    <scope>NUCLEOTIDE SEQUENCE</scope>
    <source>
        <strain evidence="11">AA19_3_7</strain>
        <tissue evidence="11">Leaf</tissue>
    </source>
</reference>
<evidence type="ECO:0000256" key="5">
    <source>
        <dbReference type="ARBA" id="ARBA00023085"/>
    </source>
</evidence>
<feature type="domain" description="Pectinesterase catalytic" evidence="10">
    <location>
        <begin position="90"/>
        <end position="125"/>
    </location>
</feature>
<feature type="domain" description="Pectinesterase catalytic" evidence="10">
    <location>
        <begin position="44"/>
        <end position="89"/>
    </location>
</feature>
<dbReference type="PROSITE" id="PS00800">
    <property type="entry name" value="PECTINESTERASE_1"/>
    <property type="match status" value="1"/>
</dbReference>
<evidence type="ECO:0000256" key="1">
    <source>
        <dbReference type="ARBA" id="ARBA00004191"/>
    </source>
</evidence>
<dbReference type="Gene3D" id="2.160.20.10">
    <property type="entry name" value="Single-stranded right-handed beta-helix, Pectin lyase-like"/>
    <property type="match status" value="2"/>
</dbReference>
<evidence type="ECO:0000256" key="6">
    <source>
        <dbReference type="ARBA" id="ARBA00023316"/>
    </source>
</evidence>
<evidence type="ECO:0000313" key="12">
    <source>
        <dbReference type="Proteomes" id="UP001206925"/>
    </source>
</evidence>
<keyword evidence="4 8" id="KW-0378">Hydrolase</keyword>
<dbReference type="SUPFAM" id="SSF51126">
    <property type="entry name" value="Pectin lyase-like"/>
    <property type="match status" value="1"/>
</dbReference>
<name>A0AAD5BLE4_AMBAR</name>
<dbReference type="GO" id="GO:0030599">
    <property type="term" value="F:pectinesterase activity"/>
    <property type="evidence" value="ECO:0007669"/>
    <property type="project" value="UniProtKB-UniRule"/>
</dbReference>
<evidence type="ECO:0000256" key="3">
    <source>
        <dbReference type="ARBA" id="ARBA00022512"/>
    </source>
</evidence>
<evidence type="ECO:0000256" key="7">
    <source>
        <dbReference type="ARBA" id="ARBA00047928"/>
    </source>
</evidence>
<keyword evidence="9" id="KW-1133">Transmembrane helix</keyword>
<evidence type="ECO:0000256" key="8">
    <source>
        <dbReference type="RuleBase" id="RU000589"/>
    </source>
</evidence>
<organism evidence="11 12">
    <name type="scientific">Ambrosia artemisiifolia</name>
    <name type="common">Common ragweed</name>
    <dbReference type="NCBI Taxonomy" id="4212"/>
    <lineage>
        <taxon>Eukaryota</taxon>
        <taxon>Viridiplantae</taxon>
        <taxon>Streptophyta</taxon>
        <taxon>Embryophyta</taxon>
        <taxon>Tracheophyta</taxon>
        <taxon>Spermatophyta</taxon>
        <taxon>Magnoliopsida</taxon>
        <taxon>eudicotyledons</taxon>
        <taxon>Gunneridae</taxon>
        <taxon>Pentapetalae</taxon>
        <taxon>asterids</taxon>
        <taxon>campanulids</taxon>
        <taxon>Asterales</taxon>
        <taxon>Asteraceae</taxon>
        <taxon>Asteroideae</taxon>
        <taxon>Heliantheae alliance</taxon>
        <taxon>Heliantheae</taxon>
        <taxon>Ambrosia</taxon>
    </lineage>
</organism>
<comment type="subcellular location">
    <subcellularLocation>
        <location evidence="1 8">Secreted</location>
        <location evidence="1 8">Cell wall</location>
    </subcellularLocation>
</comment>
<keyword evidence="6 8" id="KW-0961">Cell wall biogenesis/degradation</keyword>
<evidence type="ECO:0000256" key="4">
    <source>
        <dbReference type="ARBA" id="ARBA00022801"/>
    </source>
</evidence>
<keyword evidence="3 8" id="KW-0134">Cell wall</keyword>
<comment type="catalytic activity">
    <reaction evidence="7 8">
        <text>[(1-&gt;4)-alpha-D-galacturonosyl methyl ester](n) + n H2O = [(1-&gt;4)-alpha-D-galacturonosyl](n) + n methanol + n H(+)</text>
        <dbReference type="Rhea" id="RHEA:22380"/>
        <dbReference type="Rhea" id="RHEA-COMP:14570"/>
        <dbReference type="Rhea" id="RHEA-COMP:14573"/>
        <dbReference type="ChEBI" id="CHEBI:15377"/>
        <dbReference type="ChEBI" id="CHEBI:15378"/>
        <dbReference type="ChEBI" id="CHEBI:17790"/>
        <dbReference type="ChEBI" id="CHEBI:140522"/>
        <dbReference type="ChEBI" id="CHEBI:140523"/>
        <dbReference type="EC" id="3.1.1.11"/>
    </reaction>
</comment>
<evidence type="ECO:0000313" key="11">
    <source>
        <dbReference type="EMBL" id="KAI7724433.1"/>
    </source>
</evidence>
<dbReference type="EC" id="3.1.1.11" evidence="8"/>
<feature type="transmembrane region" description="Helical" evidence="9">
    <location>
        <begin position="6"/>
        <end position="26"/>
    </location>
</feature>
<evidence type="ECO:0000259" key="10">
    <source>
        <dbReference type="Pfam" id="PF01095"/>
    </source>
</evidence>
<evidence type="ECO:0000256" key="2">
    <source>
        <dbReference type="ARBA" id="ARBA00005184"/>
    </source>
</evidence>
<accession>A0AAD5BLE4</accession>
<sequence length="125" mass="13820">MDYMKFTLIGIGIGYALLALTVINGVSRWARGEKWLDAKMLKPNVVVAQDGSGTFRTIMDAVTTVPKNNMRPFVIFIKKGIYNEHVDIPLTGDSFMAKDIGFENMAEPNKHQAVALRVSGDVAIF</sequence>
<dbReference type="Pfam" id="PF01095">
    <property type="entry name" value="Pectinesterase"/>
    <property type="match status" value="2"/>
</dbReference>
<keyword evidence="9" id="KW-0812">Transmembrane</keyword>
<dbReference type="InterPro" id="IPR018040">
    <property type="entry name" value="Pectinesterase_Tyr_AS"/>
</dbReference>
<dbReference type="PANTHER" id="PTHR31707">
    <property type="entry name" value="PECTINESTERASE"/>
    <property type="match status" value="1"/>
</dbReference>
<dbReference type="Proteomes" id="UP001206925">
    <property type="component" value="Unassembled WGS sequence"/>
</dbReference>
<keyword evidence="9" id="KW-0472">Membrane</keyword>